<proteinExistence type="predicted"/>
<evidence type="ECO:0000313" key="3">
    <source>
        <dbReference type="Proteomes" id="UP001139011"/>
    </source>
</evidence>
<keyword evidence="1" id="KW-0472">Membrane</keyword>
<feature type="transmembrane region" description="Helical" evidence="1">
    <location>
        <begin position="12"/>
        <end position="30"/>
    </location>
</feature>
<feature type="transmembrane region" description="Helical" evidence="1">
    <location>
        <begin position="50"/>
        <end position="70"/>
    </location>
</feature>
<gene>
    <name evidence="2" type="ORF">LCY76_21490</name>
</gene>
<name>A0A9X2BFU5_9BACL</name>
<keyword evidence="1" id="KW-0812">Transmembrane</keyword>
<dbReference type="Pfam" id="PF06196">
    <property type="entry name" value="DUF997"/>
    <property type="match status" value="1"/>
</dbReference>
<dbReference type="InterPro" id="IPR010398">
    <property type="entry name" value="DUF997"/>
</dbReference>
<evidence type="ECO:0000256" key="1">
    <source>
        <dbReference type="SAM" id="Phobius"/>
    </source>
</evidence>
<dbReference type="Proteomes" id="UP001139011">
    <property type="component" value="Unassembled WGS sequence"/>
</dbReference>
<sequence>MDPRFKISNREALMGIGLAVLNFIWWYAFAYGLGGKPVREYHYIWGLPAWFFYSCVAGFFVFSILVYIMVKFFFKDVPFEDEPERQNLKEEQR</sequence>
<evidence type="ECO:0000313" key="2">
    <source>
        <dbReference type="EMBL" id="MCK6259150.1"/>
    </source>
</evidence>
<keyword evidence="1" id="KW-1133">Transmembrane helix</keyword>
<comment type="caution">
    <text evidence="2">The sequence shown here is derived from an EMBL/GenBank/DDBJ whole genome shotgun (WGS) entry which is preliminary data.</text>
</comment>
<accession>A0A9X2BFU5</accession>
<dbReference type="RefSeq" id="WP_248254355.1">
    <property type="nucleotide sequence ID" value="NZ_JAIWJX010000002.1"/>
</dbReference>
<protein>
    <submittedName>
        <fullName evidence="2">YhdT family protein</fullName>
    </submittedName>
</protein>
<dbReference type="PANTHER" id="PTHR39174:SF1">
    <property type="entry name" value="INNER MEMBRANE PROTEIN"/>
    <property type="match status" value="1"/>
</dbReference>
<organism evidence="2 3">
    <name type="scientific">Fictibacillus marinisediminis</name>
    <dbReference type="NCBI Taxonomy" id="2878389"/>
    <lineage>
        <taxon>Bacteria</taxon>
        <taxon>Bacillati</taxon>
        <taxon>Bacillota</taxon>
        <taxon>Bacilli</taxon>
        <taxon>Bacillales</taxon>
        <taxon>Fictibacillaceae</taxon>
        <taxon>Fictibacillus</taxon>
    </lineage>
</organism>
<dbReference type="AlphaFoldDB" id="A0A9X2BFU5"/>
<reference evidence="2" key="1">
    <citation type="submission" date="2021-09" db="EMBL/GenBank/DDBJ databases">
        <title>Genome analysis of Fictibacillus sp. KIGAM418 isolated from marine sediment.</title>
        <authorList>
            <person name="Seo M.-J."/>
            <person name="Cho E.-S."/>
            <person name="Hwang C.Y."/>
        </authorList>
    </citation>
    <scope>NUCLEOTIDE SEQUENCE</scope>
    <source>
        <strain evidence="2">KIGAM418</strain>
    </source>
</reference>
<keyword evidence="3" id="KW-1185">Reference proteome</keyword>
<dbReference type="EMBL" id="JAIWJX010000002">
    <property type="protein sequence ID" value="MCK6259150.1"/>
    <property type="molecule type" value="Genomic_DNA"/>
</dbReference>
<dbReference type="PANTHER" id="PTHR39174">
    <property type="entry name" value="INNER MEMBRANE PROTEIN-RELATED"/>
    <property type="match status" value="1"/>
</dbReference>